<dbReference type="Pfam" id="PF00931">
    <property type="entry name" value="NB-ARC"/>
    <property type="match status" value="1"/>
</dbReference>
<dbReference type="InterPro" id="IPR058922">
    <property type="entry name" value="WHD_DRP"/>
</dbReference>
<evidence type="ECO:0000259" key="7">
    <source>
        <dbReference type="Pfam" id="PF25019"/>
    </source>
</evidence>
<dbReference type="Gramene" id="TraesRN7D0100027000.1">
    <property type="protein sequence ID" value="TraesRN7D0100027000.1"/>
    <property type="gene ID" value="TraesRN7D0100027000"/>
</dbReference>
<feature type="domain" description="R13L1/DRL21-like LRR repeat region" evidence="7">
    <location>
        <begin position="662"/>
        <end position="778"/>
    </location>
</feature>
<dbReference type="Gramene" id="TraesCS7D02G012900.1">
    <property type="protein sequence ID" value="TraesCS7D02G012900.1"/>
    <property type="gene ID" value="TraesCS7D02G012900"/>
</dbReference>
<keyword evidence="9" id="KW-1185">Reference proteome</keyword>
<dbReference type="InterPro" id="IPR027417">
    <property type="entry name" value="P-loop_NTPase"/>
</dbReference>
<dbReference type="OrthoDB" id="785704at2759"/>
<dbReference type="Proteomes" id="UP000019116">
    <property type="component" value="Chromosome 7D"/>
</dbReference>
<evidence type="ECO:0000256" key="2">
    <source>
        <dbReference type="ARBA" id="ARBA00022737"/>
    </source>
</evidence>
<dbReference type="Gene3D" id="3.40.50.300">
    <property type="entry name" value="P-loop containing nucleotide triphosphate hydrolases"/>
    <property type="match status" value="1"/>
</dbReference>
<dbReference type="Gramene" id="TraesSTA7D03G04268310.1">
    <property type="protein sequence ID" value="TraesSTA7D03G04268310.1"/>
    <property type="gene ID" value="TraesSTA7D03G04268310"/>
</dbReference>
<dbReference type="PANTHER" id="PTHR36766:SF60">
    <property type="entry name" value="NB-ARC DOMAIN-CONTAINING PROTEIN"/>
    <property type="match status" value="1"/>
</dbReference>
<dbReference type="Pfam" id="PF23559">
    <property type="entry name" value="WHD_DRP"/>
    <property type="match status" value="1"/>
</dbReference>
<dbReference type="PANTHER" id="PTHR36766">
    <property type="entry name" value="PLANT BROAD-SPECTRUM MILDEW RESISTANCE PROTEIN RPW8"/>
    <property type="match status" value="1"/>
</dbReference>
<dbReference type="GO" id="GO:0043531">
    <property type="term" value="F:ADP binding"/>
    <property type="evidence" value="ECO:0007669"/>
    <property type="project" value="InterPro"/>
</dbReference>
<gene>
    <name evidence="8" type="primary">LOC123169483</name>
</gene>
<dbReference type="RefSeq" id="XP_044443293.1">
    <property type="nucleotide sequence ID" value="XM_044587358.1"/>
</dbReference>
<keyword evidence="4" id="KW-0175">Coiled coil</keyword>
<dbReference type="InterPro" id="IPR056789">
    <property type="entry name" value="LRR_R13L1-DRL21"/>
</dbReference>
<name>A0A3B6T7G4_WHEAT</name>
<feature type="coiled-coil region" evidence="4">
    <location>
        <begin position="126"/>
        <end position="153"/>
    </location>
</feature>
<dbReference type="KEGG" id="taes:123169483"/>
<sequence>MEVALASAAVSVSLKVAASPALKKLLANASKYLGVDMVRELHELETTIMPQLELVIEAANKGNHRPKLDKWLQELKEGFYMAEDLLDKHEYNLLKLEAKGKDSLSANASSISSTFMKPVRAASSRLSNLSSENRKLIHQLNELKATLAKAKEFCEVLCLPTGYNAESPAIPSADVPETTSISPLKVIGRDKDRDRIIDRLTKTTATTESSTAIYSGLAIVGAGGMGKSTLAQLVYNDTRVKDYFDVRMWVCISRKLDVRRHTREIIESASQRECPRIDNLDTLQRILSDILQESGKFLLVLDDVWFEPGSEREWDQLLAPLVSQHIGSKVLVTSRRNTFPTALYCAEVCPLKNMKDSHFLALFKHHAFSGPEIRNHAKHGRLREKLENFAEKIAKRLGQSPLAAKVVGSQLKGKTDISTWKDALTLMIDKLSEPMTALLWSYEKLDPCLQRCFLYCSLFPKGHKYVIDELVHLWMAEGLLDSCDRNKRVEDVGRDCFKEMISVSFFQPGKDRKYYVMHDFLHDLAESLSKEDYFRLDDDKILQNLKKLRVLFLSSYSSSKLPESVGELKHLRYLNIIRTLISELPRSLCTLYHLQLLLINDKVVSLPEKLCNLRKLRHLDWHDYRMCDPGRKALPQIPNIGKLTSLQQFQKLSVQKKMGYELQQLRDMNEIRGSLSVTNLENVTGKDQALESKLNQKIHLGSLRLGWCCKNNTNGEDSSHLEIIEGLMPPPQLKNLTIDGYNSSKYPGWLLDGSYFENLESLRFENCSALQGLPSNTELFGNCSSLALFNVPNLKTLPCLPLGLTWLGISNCPLLIFVSNDEREYQEHQEQSENIMSIDHLASQLGLLWEVDSGSDIRRILSSEHSFLKQLMILMHADVSRVHNLGSVLGRKKKKVVKEDIINAWIHCHEQMMSLVHGRSIRLPLVPPSGLRGLSLSSCSITNEALAVCLDGLTSLKSLSLHKIMTLTTLPSEEVLQHLTKLHRLGIVSCWCLRSLGGLRAATSLSDVHLSSCPSLELSHGAKCLPLSLESLTIHYCVLQANFFCTDWPHVNRISIYNCRSSACLSVGSLISVKSLSLNGLPDLCMLEGLSSLQLHHVHFTSLPKLYPNCISQFRVQKSLYVDSLVLLKNMLSDEGFTVPAFLCLEGCNEPFVFEESANFTSVKTLRFYDCQMTSLPTNLMCFSNLKKLDLYSCFKISSLPDLPSSVEHICVWGCKLLKESCRAPDGESWPKIAHIRWKEFRV</sequence>
<feature type="domain" description="Disease resistance protein winged helix" evidence="6">
    <location>
        <begin position="458"/>
        <end position="525"/>
    </location>
</feature>
<dbReference type="EnsemblPlants" id="TraesCS7D02G012900.1">
    <property type="protein sequence ID" value="TraesCS7D02G012900.1"/>
    <property type="gene ID" value="TraesCS7D02G012900"/>
</dbReference>
<evidence type="ECO:0000313" key="9">
    <source>
        <dbReference type="Proteomes" id="UP000019116"/>
    </source>
</evidence>
<evidence type="ECO:0000256" key="1">
    <source>
        <dbReference type="ARBA" id="ARBA00022614"/>
    </source>
</evidence>
<dbReference type="Gramene" id="TraesMAC7D03G04265820.1">
    <property type="protein sequence ID" value="TraesMAC7D03G04265820.1"/>
    <property type="gene ID" value="TraesMAC7D03G04265820"/>
</dbReference>
<evidence type="ECO:0000259" key="6">
    <source>
        <dbReference type="Pfam" id="PF23559"/>
    </source>
</evidence>
<dbReference type="InterPro" id="IPR032675">
    <property type="entry name" value="LRR_dom_sf"/>
</dbReference>
<dbReference type="Gramene" id="TraesCLE_scaffold_007018_01G000200.1">
    <property type="protein sequence ID" value="TraesCLE_scaffold_007018_01G000200.1"/>
    <property type="gene ID" value="TraesCLE_scaffold_007018_01G000200"/>
</dbReference>
<dbReference type="Gramene" id="TraesARI7D03G04349760.1">
    <property type="protein sequence ID" value="TraesARI7D03G04349760.1"/>
    <property type="gene ID" value="TraesARI7D03G04349760"/>
</dbReference>
<reference evidence="8" key="1">
    <citation type="submission" date="2018-08" db="EMBL/GenBank/DDBJ databases">
        <authorList>
            <person name="Rossello M."/>
        </authorList>
    </citation>
    <scope>NUCLEOTIDE SEQUENCE [LARGE SCALE GENOMIC DNA]</scope>
    <source>
        <strain evidence="8">cv. Chinese Spring</strain>
    </source>
</reference>
<dbReference type="GeneID" id="123169483"/>
<dbReference type="InterPro" id="IPR036388">
    <property type="entry name" value="WH-like_DNA-bd_sf"/>
</dbReference>
<dbReference type="FunFam" id="1.10.10.10:FF:000322">
    <property type="entry name" value="Probable disease resistance protein At1g63360"/>
    <property type="match status" value="1"/>
</dbReference>
<dbReference type="GO" id="GO:0042742">
    <property type="term" value="P:defense response to bacterium"/>
    <property type="evidence" value="ECO:0007669"/>
    <property type="project" value="UniProtKB-ARBA"/>
</dbReference>
<accession>A0A3B6T7G4</accession>
<dbReference type="Gramene" id="TraesLAC7D03G04221120.1">
    <property type="protein sequence ID" value="TraesLAC7D03G04221120.1"/>
    <property type="gene ID" value="TraesLAC7D03G04221120"/>
</dbReference>
<dbReference type="Gene3D" id="1.10.10.10">
    <property type="entry name" value="Winged helix-like DNA-binding domain superfamily/Winged helix DNA-binding domain"/>
    <property type="match status" value="1"/>
</dbReference>
<evidence type="ECO:0000259" key="5">
    <source>
        <dbReference type="Pfam" id="PF00931"/>
    </source>
</evidence>
<dbReference type="Gramene" id="TraesLDM7D03G04280990.1">
    <property type="protein sequence ID" value="TraesLDM7D03G04280990.1"/>
    <property type="gene ID" value="TraesLDM7D03G04280990"/>
</dbReference>
<dbReference type="Gramene" id="TraesROB_scaffold_024424_01G000300.1">
    <property type="protein sequence ID" value="TraesROB_scaffold_024424_01G000300.1"/>
    <property type="gene ID" value="TraesROB_scaffold_024424_01G000300"/>
</dbReference>
<keyword evidence="2" id="KW-0677">Repeat</keyword>
<evidence type="ECO:0000313" key="8">
    <source>
        <dbReference type="EnsemblPlants" id="TraesCS7D02G012900.1"/>
    </source>
</evidence>
<dbReference type="GO" id="GO:0002758">
    <property type="term" value="P:innate immune response-activating signaling pathway"/>
    <property type="evidence" value="ECO:0007669"/>
    <property type="project" value="UniProtKB-ARBA"/>
</dbReference>
<evidence type="ECO:0000256" key="4">
    <source>
        <dbReference type="SAM" id="Coils"/>
    </source>
</evidence>
<dbReference type="STRING" id="4565.A0A3B6T7G4"/>
<dbReference type="Pfam" id="PF25019">
    <property type="entry name" value="LRR_R13L1-DRL21"/>
    <property type="match status" value="1"/>
</dbReference>
<dbReference type="OMA" id="SVEHICV"/>
<dbReference type="Gramene" id="TraesCS7D03G0028100.1">
    <property type="protein sequence ID" value="TraesCS7D03G0028100.1.CDS"/>
    <property type="gene ID" value="TraesCS7D03G0028100"/>
</dbReference>
<keyword evidence="3" id="KW-0611">Plant defense</keyword>
<dbReference type="InterPro" id="IPR002182">
    <property type="entry name" value="NB-ARC"/>
</dbReference>
<evidence type="ECO:0000256" key="3">
    <source>
        <dbReference type="ARBA" id="ARBA00022821"/>
    </source>
</evidence>
<dbReference type="PaxDb" id="4565-Traes_7DS_487069DA3.2"/>
<dbReference type="SMR" id="A0A3B6T7G4"/>
<dbReference type="GO" id="GO:0009626">
    <property type="term" value="P:plant-type hypersensitive response"/>
    <property type="evidence" value="ECO:0007669"/>
    <property type="project" value="UniProtKB-ARBA"/>
</dbReference>
<feature type="domain" description="NB-ARC" evidence="5">
    <location>
        <begin position="194"/>
        <end position="369"/>
    </location>
</feature>
<dbReference type="SUPFAM" id="SSF52058">
    <property type="entry name" value="L domain-like"/>
    <property type="match status" value="2"/>
</dbReference>
<keyword evidence="1" id="KW-0433">Leucine-rich repeat</keyword>
<reference evidence="8" key="2">
    <citation type="submission" date="2018-10" db="UniProtKB">
        <authorList>
            <consortium name="EnsemblPlants"/>
        </authorList>
    </citation>
    <scope>IDENTIFICATION</scope>
</reference>
<dbReference type="SUPFAM" id="SSF52540">
    <property type="entry name" value="P-loop containing nucleoside triphosphate hydrolases"/>
    <property type="match status" value="1"/>
</dbReference>
<protein>
    <submittedName>
        <fullName evidence="8">Uncharacterized protein</fullName>
    </submittedName>
</protein>
<dbReference type="PRINTS" id="PR00364">
    <property type="entry name" value="DISEASERSIST"/>
</dbReference>
<dbReference type="Gramene" id="TraesWEE_scaffold_019990_01G000300.1">
    <property type="protein sequence ID" value="TraesWEE_scaffold_019990_01G000300.1"/>
    <property type="gene ID" value="TraesWEE_scaffold_019990_01G000300"/>
</dbReference>
<dbReference type="AlphaFoldDB" id="A0A3B6T7G4"/>
<organism evidence="8">
    <name type="scientific">Triticum aestivum</name>
    <name type="common">Wheat</name>
    <dbReference type="NCBI Taxonomy" id="4565"/>
    <lineage>
        <taxon>Eukaryota</taxon>
        <taxon>Viridiplantae</taxon>
        <taxon>Streptophyta</taxon>
        <taxon>Embryophyta</taxon>
        <taxon>Tracheophyta</taxon>
        <taxon>Spermatophyta</taxon>
        <taxon>Magnoliopsida</taxon>
        <taxon>Liliopsida</taxon>
        <taxon>Poales</taxon>
        <taxon>Poaceae</taxon>
        <taxon>BOP clade</taxon>
        <taxon>Pooideae</taxon>
        <taxon>Triticodae</taxon>
        <taxon>Triticeae</taxon>
        <taxon>Triticinae</taxon>
        <taxon>Triticum</taxon>
    </lineage>
</organism>
<proteinExistence type="predicted"/>
<dbReference type="Gene3D" id="3.80.10.10">
    <property type="entry name" value="Ribonuclease Inhibitor"/>
    <property type="match status" value="3"/>
</dbReference>
<dbReference type="Gramene" id="TraesNOR7D03G04322940.1">
    <property type="protein sequence ID" value="TraesNOR7D03G04322940.1"/>
    <property type="gene ID" value="TraesNOR7D03G04322940"/>
</dbReference>